<name>A0A183IPP7_9BILA</name>
<proteinExistence type="inferred from homology"/>
<dbReference type="GO" id="GO:0031209">
    <property type="term" value="C:SCAR complex"/>
    <property type="evidence" value="ECO:0007669"/>
    <property type="project" value="TreeGrafter"/>
</dbReference>
<dbReference type="Pfam" id="PF09735">
    <property type="entry name" value="Nckap1"/>
    <property type="match status" value="1"/>
</dbReference>
<dbReference type="Proteomes" id="UP000270296">
    <property type="component" value="Unassembled WGS sequence"/>
</dbReference>
<evidence type="ECO:0000313" key="2">
    <source>
        <dbReference type="EMBL" id="VDP07691.1"/>
    </source>
</evidence>
<dbReference type="WBParaSite" id="SBAD_0000581601-mRNA-1">
    <property type="protein sequence ID" value="SBAD_0000581601-mRNA-1"/>
    <property type="gene ID" value="SBAD_0000581601"/>
</dbReference>
<dbReference type="InterPro" id="IPR019137">
    <property type="entry name" value="Nck-associated_protein-1"/>
</dbReference>
<organism evidence="4">
    <name type="scientific">Soboliphyme baturini</name>
    <dbReference type="NCBI Taxonomy" id="241478"/>
    <lineage>
        <taxon>Eukaryota</taxon>
        <taxon>Metazoa</taxon>
        <taxon>Ecdysozoa</taxon>
        <taxon>Nematoda</taxon>
        <taxon>Enoplea</taxon>
        <taxon>Dorylaimia</taxon>
        <taxon>Dioctophymatida</taxon>
        <taxon>Dioctophymatoidea</taxon>
        <taxon>Soboliphymatidae</taxon>
        <taxon>Soboliphyme</taxon>
    </lineage>
</organism>
<evidence type="ECO:0000313" key="4">
    <source>
        <dbReference type="WBParaSite" id="SBAD_0000581601-mRNA-1"/>
    </source>
</evidence>
<evidence type="ECO:0000256" key="1">
    <source>
        <dbReference type="ARBA" id="ARBA00037947"/>
    </source>
</evidence>
<dbReference type="GO" id="GO:0016477">
    <property type="term" value="P:cell migration"/>
    <property type="evidence" value="ECO:0007669"/>
    <property type="project" value="TreeGrafter"/>
</dbReference>
<reference evidence="2 3" key="2">
    <citation type="submission" date="2018-11" db="EMBL/GenBank/DDBJ databases">
        <authorList>
            <consortium name="Pathogen Informatics"/>
        </authorList>
    </citation>
    <scope>NUCLEOTIDE SEQUENCE [LARGE SCALE GENOMIC DNA]</scope>
</reference>
<keyword evidence="3" id="KW-1185">Reference proteome</keyword>
<dbReference type="GO" id="GO:0030866">
    <property type="term" value="P:cortical actin cytoskeleton organization"/>
    <property type="evidence" value="ECO:0007669"/>
    <property type="project" value="TreeGrafter"/>
</dbReference>
<gene>
    <name evidence="2" type="ORF">SBAD_LOCUS5594</name>
</gene>
<dbReference type="AlphaFoldDB" id="A0A183IPP7"/>
<evidence type="ECO:0000313" key="3">
    <source>
        <dbReference type="Proteomes" id="UP000270296"/>
    </source>
</evidence>
<dbReference type="GO" id="GO:0030031">
    <property type="term" value="P:cell projection assembly"/>
    <property type="evidence" value="ECO:0007669"/>
    <property type="project" value="TreeGrafter"/>
</dbReference>
<protein>
    <submittedName>
        <fullName evidence="4">Nck-associated protein 1</fullName>
    </submittedName>
</protein>
<dbReference type="OrthoDB" id="548214at2759"/>
<sequence length="993" mass="114344">MWPAFSEPNFPRLGQMILDYESPMKKLTEEFVPHNRVVLNALVSLTPVYARRNLSAEQWRAAQMLSLVSSPNQLLSVAQTETVACEYLSVDLMNRWIILCLTLCNSAVGQPVFSELWQQALESGLTMTLFRDEVIATHHFVQSVLETVKGYSKRVSEVKEYCLNASQNSALNHRERRKFLRTALKELWLLFSDEPGLLGPKLLVALISLSLARDEICWLLRHSENVPSKLSSKVRGAATISDRQLPELLFYIVEIRGLMCKYAQVVQRYYAQYLVDYDARALKDLVQSVPSIPEDEGEILSSVCQTISALPLDVNAIYDFRGFRLDLCRLQAYMSTSRSSFSLQTHAKLAYLLNTANFHTKAVDTLDELLNETSDLSLYCFYAQQFEQHFRLCLEFPAQVRYVCAFPHICSHFISCVHEMCPEERIPIGEKSLYFCDWFLNEMSKEARNVVTTVCEQHCILADEALPKNCALFMGEQQRLQAKKGSTKQVTMTNSMPGHESCRRSREEMTVLDKLHFALSELCFAIDYYSEVVVWEHTFAPREYFIQHLQSRFNKAFLNLTVYSAEAQTIAKPSDLLNNMWSYIQVLKSLENYIDMDIKRILNEVLLRQMQPLDYQGSETITTLYTRWYLEVFLRRVSNGQILYYPHHKTFMNHPSLTASNVPFDPEEYADFTELRALAELIGPYGVKFLNERLMWNVASQISEVKKLVIQNKDILRSMRSSFDNPKRMRDLFRHLSAVTDPRKQLDVVDNLLQRITIIGEIMCFKDMVQEALKDVLSEKMPFLMDSVADFRATLFEDQLQNLDVYELCSASGFSSSIDTALVSALKAQKQEDSSEDDYTVCCLLMVFIAVSLSRLARSESTFYKASLGVHLNNSGCLAKAVNGIAGALFYVHGRNDITERLKEFIALASSYLLRIGQNDDKECVKCKESVYIILYQVYYFCLLFYDYDKSMIWQIVEESHFLTIDLMESCFPYILLLSATHHCHRQEQLKIT</sequence>
<reference evidence="4" key="1">
    <citation type="submission" date="2016-06" db="UniProtKB">
        <authorList>
            <consortium name="WormBaseParasite"/>
        </authorList>
    </citation>
    <scope>IDENTIFICATION</scope>
</reference>
<dbReference type="GO" id="GO:0048812">
    <property type="term" value="P:neuron projection morphogenesis"/>
    <property type="evidence" value="ECO:0007669"/>
    <property type="project" value="TreeGrafter"/>
</dbReference>
<dbReference type="EMBL" id="UZAM01009100">
    <property type="protein sequence ID" value="VDP07691.1"/>
    <property type="molecule type" value="Genomic_DNA"/>
</dbReference>
<accession>A0A183IPP7</accession>
<dbReference type="PANTHER" id="PTHR12093">
    <property type="entry name" value="NCK-ASSOCIATED PROTEIN 1"/>
    <property type="match status" value="1"/>
</dbReference>
<dbReference type="PANTHER" id="PTHR12093:SF10">
    <property type="entry name" value="MEMBRANE-ASSOCIATED PROTEIN HEM"/>
    <property type="match status" value="1"/>
</dbReference>
<comment type="similarity">
    <text evidence="1">Belongs to the HEM-1/HEM-2 family.</text>
</comment>